<dbReference type="InterPro" id="IPR041728">
    <property type="entry name" value="GPAT/DHAPAT_LPLAT"/>
</dbReference>
<dbReference type="GO" id="GO:0031966">
    <property type="term" value="C:mitochondrial membrane"/>
    <property type="evidence" value="ECO:0007669"/>
    <property type="project" value="TreeGrafter"/>
</dbReference>
<dbReference type="PANTHER" id="PTHR12563:SF17">
    <property type="entry name" value="DIHYDROXYACETONE PHOSPHATE ACYLTRANSFERASE"/>
    <property type="match status" value="1"/>
</dbReference>
<dbReference type="GO" id="GO:0016287">
    <property type="term" value="F:glycerone-phosphate O-acyltransferase activity"/>
    <property type="evidence" value="ECO:0007669"/>
    <property type="project" value="TreeGrafter"/>
</dbReference>
<keyword evidence="5" id="KW-0012">Acyltransferase</keyword>
<evidence type="ECO:0000256" key="5">
    <source>
        <dbReference type="ARBA" id="ARBA00023315"/>
    </source>
</evidence>
<dbReference type="GO" id="GO:0004366">
    <property type="term" value="F:glycerol-3-phosphate O-acyltransferase activity"/>
    <property type="evidence" value="ECO:0007669"/>
    <property type="project" value="TreeGrafter"/>
</dbReference>
<dbReference type="GO" id="GO:0006631">
    <property type="term" value="P:fatty acid metabolic process"/>
    <property type="evidence" value="ECO:0007669"/>
    <property type="project" value="TreeGrafter"/>
</dbReference>
<dbReference type="GO" id="GO:0019432">
    <property type="term" value="P:triglyceride biosynthetic process"/>
    <property type="evidence" value="ECO:0007669"/>
    <property type="project" value="TreeGrafter"/>
</dbReference>
<keyword evidence="4" id="KW-0472">Membrane</keyword>
<keyword evidence="8" id="KW-1185">Reference proteome</keyword>
<dbReference type="InterPro" id="IPR022284">
    <property type="entry name" value="GPAT/DHAPAT"/>
</dbReference>
<dbReference type="Proteomes" id="UP000653454">
    <property type="component" value="Unassembled WGS sequence"/>
</dbReference>
<evidence type="ECO:0000256" key="3">
    <source>
        <dbReference type="ARBA" id="ARBA00022679"/>
    </source>
</evidence>
<evidence type="ECO:0000256" key="4">
    <source>
        <dbReference type="ARBA" id="ARBA00023136"/>
    </source>
</evidence>
<dbReference type="GO" id="GO:0005778">
    <property type="term" value="C:peroxisomal membrane"/>
    <property type="evidence" value="ECO:0007669"/>
    <property type="project" value="TreeGrafter"/>
</dbReference>
<dbReference type="GO" id="GO:0008611">
    <property type="term" value="P:ether lipid biosynthetic process"/>
    <property type="evidence" value="ECO:0007669"/>
    <property type="project" value="TreeGrafter"/>
</dbReference>
<dbReference type="SUPFAM" id="SSF69593">
    <property type="entry name" value="Glycerol-3-phosphate (1)-acyltransferase"/>
    <property type="match status" value="1"/>
</dbReference>
<dbReference type="EMBL" id="CAJHNJ030000009">
    <property type="protein sequence ID" value="CAG9106054.1"/>
    <property type="molecule type" value="Genomic_DNA"/>
</dbReference>
<dbReference type="AlphaFoldDB" id="A0A8S4DV41"/>
<evidence type="ECO:0000256" key="2">
    <source>
        <dbReference type="ARBA" id="ARBA00007937"/>
    </source>
</evidence>
<dbReference type="Pfam" id="PF01553">
    <property type="entry name" value="Acyltransferase"/>
    <property type="match status" value="1"/>
</dbReference>
<name>A0A8S4DV41_PLUXY</name>
<evidence type="ECO:0000313" key="8">
    <source>
        <dbReference type="Proteomes" id="UP000653454"/>
    </source>
</evidence>
<feature type="domain" description="Phospholipid/glycerol acyltransferase" evidence="6">
    <location>
        <begin position="130"/>
        <end position="259"/>
    </location>
</feature>
<organism evidence="7 8">
    <name type="scientific">Plutella xylostella</name>
    <name type="common">Diamondback moth</name>
    <name type="synonym">Plutella maculipennis</name>
    <dbReference type="NCBI Taxonomy" id="51655"/>
    <lineage>
        <taxon>Eukaryota</taxon>
        <taxon>Metazoa</taxon>
        <taxon>Ecdysozoa</taxon>
        <taxon>Arthropoda</taxon>
        <taxon>Hexapoda</taxon>
        <taxon>Insecta</taxon>
        <taxon>Pterygota</taxon>
        <taxon>Neoptera</taxon>
        <taxon>Endopterygota</taxon>
        <taxon>Lepidoptera</taxon>
        <taxon>Glossata</taxon>
        <taxon>Ditrysia</taxon>
        <taxon>Yponomeutoidea</taxon>
        <taxon>Plutellidae</taxon>
        <taxon>Plutella</taxon>
    </lineage>
</organism>
<comment type="similarity">
    <text evidence="2">Belongs to the GPAT/DAPAT family.</text>
</comment>
<keyword evidence="3" id="KW-0808">Transferase</keyword>
<dbReference type="CDD" id="cd07993">
    <property type="entry name" value="LPLAT_DHAPAT-like"/>
    <property type="match status" value="1"/>
</dbReference>
<comment type="subcellular location">
    <subcellularLocation>
        <location evidence="1">Endomembrane system</location>
        <topology evidence="1">Peripheral membrane protein</topology>
    </subcellularLocation>
</comment>
<evidence type="ECO:0000259" key="6">
    <source>
        <dbReference type="SMART" id="SM00563"/>
    </source>
</evidence>
<dbReference type="GO" id="GO:0012505">
    <property type="term" value="C:endomembrane system"/>
    <property type="evidence" value="ECO:0007669"/>
    <property type="project" value="UniProtKB-SubCell"/>
</dbReference>
<sequence>MSANEKFLDILVPRRKEASVFQYMTRPWNPQKTFNLDQHYSPTKIKAAAANSVYIDAILEAESANTGVCKKKLKKEILKYLDEMGMEKKQCVIRWMGTCFLKVASMMKIGIFVNETAALKMRSVMGNNPLLLLPTHRSYADFCLLTYFCYHYDMDFPAVAAGMDFYSMAVVGRCMRDTCAFYIRRSLVGQELYAATLKQYVRTLVAKHCAPIEFFLEGTRSRSNKTLPPKYGMLSMSLMPLFAGEVPDVTVVPVNISYDRLVEHSLFAYEHLGVPKPKESTGVS</sequence>
<evidence type="ECO:0000313" key="7">
    <source>
        <dbReference type="EMBL" id="CAG9106054.1"/>
    </source>
</evidence>
<proteinExistence type="inferred from homology"/>
<dbReference type="GO" id="GO:0008654">
    <property type="term" value="P:phospholipid biosynthetic process"/>
    <property type="evidence" value="ECO:0007669"/>
    <property type="project" value="TreeGrafter"/>
</dbReference>
<dbReference type="InterPro" id="IPR002123">
    <property type="entry name" value="Plipid/glycerol_acylTrfase"/>
</dbReference>
<dbReference type="SMART" id="SM00563">
    <property type="entry name" value="PlsC"/>
    <property type="match status" value="1"/>
</dbReference>
<dbReference type="PANTHER" id="PTHR12563">
    <property type="entry name" value="GLYCEROL-3-PHOSPHATE ACYLTRANSFERASE"/>
    <property type="match status" value="1"/>
</dbReference>
<accession>A0A8S4DV41</accession>
<gene>
    <name evidence="7" type="ORF">PLXY2_LOCUS3530</name>
</gene>
<reference evidence="7" key="1">
    <citation type="submission" date="2020-11" db="EMBL/GenBank/DDBJ databases">
        <authorList>
            <person name="Whiteford S."/>
        </authorList>
    </citation>
    <scope>NUCLEOTIDE SEQUENCE</scope>
</reference>
<comment type="caution">
    <text evidence="7">The sequence shown here is derived from an EMBL/GenBank/DDBJ whole genome shotgun (WGS) entry which is preliminary data.</text>
</comment>
<evidence type="ECO:0000256" key="1">
    <source>
        <dbReference type="ARBA" id="ARBA00004184"/>
    </source>
</evidence>
<protein>
    <submittedName>
        <fullName evidence="7">(diamondback moth) hypothetical protein</fullName>
    </submittedName>
</protein>